<gene>
    <name evidence="3" type="ORF">EV686_11137</name>
</gene>
<dbReference type="Pfam" id="PF02615">
    <property type="entry name" value="Ldh_2"/>
    <property type="match status" value="1"/>
</dbReference>
<dbReference type="PANTHER" id="PTHR11091">
    <property type="entry name" value="OXIDOREDUCTASE-RELATED"/>
    <property type="match status" value="1"/>
</dbReference>
<dbReference type="AlphaFoldDB" id="A0A4R3UPK3"/>
<protein>
    <submittedName>
        <fullName evidence="3">LDH2 family malate/lactate/ureidoglycolate dehydrogenase</fullName>
    </submittedName>
</protein>
<dbReference type="InterPro" id="IPR043143">
    <property type="entry name" value="Mal/L-sulf/L-lact_DH-like_NADP"/>
</dbReference>
<comment type="similarity">
    <text evidence="1">Belongs to the LDH2/MDH2 oxidoreductase family.</text>
</comment>
<accession>A0A4R3UPK3</accession>
<sequence length="362" mass="37707">MSDGCTPYERLHAQARGVLQAWGMTPQLAGVTADLMCQTDLLGVDSHGISMLPTYEAKLREGTLDIAAQPRVTQRFGATAMVDGGAGLGHPAGELGMRTAMELAREHGVGVAVVSNSHHFGAAGAYARLALEQGMIGLVTSSATVPILVPTGARQPALGTNPIAFAAPAANGDSFVLDMATTTVAANKVKVYDYHGKTLPQGWVIDADGKSVTDPAQGMEWIYRQPLGGLTPLGGTPEMGSHKGYGLAMMIQILGGTLAGAAFAGTLGLTRKPGDPDNVGHFMLALNPAVFREPEVFEQDLSGLLGHMRGLAHVTEGESVKVAGDPESVMAARRATEGVPLSDTLKQQLRALCGRCGVEYLL</sequence>
<dbReference type="OrthoDB" id="924592at2"/>
<evidence type="ECO:0000256" key="1">
    <source>
        <dbReference type="ARBA" id="ARBA00006056"/>
    </source>
</evidence>
<dbReference type="Proteomes" id="UP000294692">
    <property type="component" value="Unassembled WGS sequence"/>
</dbReference>
<evidence type="ECO:0000313" key="3">
    <source>
        <dbReference type="EMBL" id="TCU93685.1"/>
    </source>
</evidence>
<keyword evidence="4" id="KW-1185">Reference proteome</keyword>
<dbReference type="GO" id="GO:0016491">
    <property type="term" value="F:oxidoreductase activity"/>
    <property type="evidence" value="ECO:0007669"/>
    <property type="project" value="UniProtKB-KW"/>
</dbReference>
<dbReference type="InterPro" id="IPR043144">
    <property type="entry name" value="Mal/L-sulf/L-lact_DH-like_ah"/>
</dbReference>
<dbReference type="Gene3D" id="3.30.1370.60">
    <property type="entry name" value="Hypothetical oxidoreductase yiak, domain 2"/>
    <property type="match status" value="1"/>
</dbReference>
<evidence type="ECO:0000256" key="2">
    <source>
        <dbReference type="ARBA" id="ARBA00023002"/>
    </source>
</evidence>
<name>A0A4R3UPK3_9BURK</name>
<evidence type="ECO:0000313" key="4">
    <source>
        <dbReference type="Proteomes" id="UP000294692"/>
    </source>
</evidence>
<keyword evidence="2" id="KW-0560">Oxidoreductase</keyword>
<dbReference type="PANTHER" id="PTHR11091:SF0">
    <property type="entry name" value="MALATE DEHYDROGENASE"/>
    <property type="match status" value="1"/>
</dbReference>
<proteinExistence type="inferred from homology"/>
<dbReference type="InterPro" id="IPR036111">
    <property type="entry name" value="Mal/L-sulfo/L-lacto_DH-like_sf"/>
</dbReference>
<organism evidence="3 4">
    <name type="scientific">Paracandidimonas soli</name>
    <dbReference type="NCBI Taxonomy" id="1917182"/>
    <lineage>
        <taxon>Bacteria</taxon>
        <taxon>Pseudomonadati</taxon>
        <taxon>Pseudomonadota</taxon>
        <taxon>Betaproteobacteria</taxon>
        <taxon>Burkholderiales</taxon>
        <taxon>Alcaligenaceae</taxon>
        <taxon>Paracandidimonas</taxon>
    </lineage>
</organism>
<dbReference type="SUPFAM" id="SSF89733">
    <property type="entry name" value="L-sulfolactate dehydrogenase-like"/>
    <property type="match status" value="1"/>
</dbReference>
<comment type="caution">
    <text evidence="3">The sequence shown here is derived from an EMBL/GenBank/DDBJ whole genome shotgun (WGS) entry which is preliminary data.</text>
</comment>
<dbReference type="InterPro" id="IPR003767">
    <property type="entry name" value="Malate/L-lactate_DH-like"/>
</dbReference>
<reference evidence="3 4" key="1">
    <citation type="submission" date="2019-03" db="EMBL/GenBank/DDBJ databases">
        <title>Genomic Encyclopedia of Type Strains, Phase IV (KMG-IV): sequencing the most valuable type-strain genomes for metagenomic binning, comparative biology and taxonomic classification.</title>
        <authorList>
            <person name="Goeker M."/>
        </authorList>
    </citation>
    <scope>NUCLEOTIDE SEQUENCE [LARGE SCALE GENOMIC DNA]</scope>
    <source>
        <strain evidence="3 4">DSM 100048</strain>
    </source>
</reference>
<dbReference type="Gene3D" id="1.10.1530.10">
    <property type="match status" value="1"/>
</dbReference>
<dbReference type="RefSeq" id="WP_132478039.1">
    <property type="nucleotide sequence ID" value="NZ_JBHRVM010000001.1"/>
</dbReference>
<dbReference type="EMBL" id="SMBX01000011">
    <property type="protein sequence ID" value="TCU93685.1"/>
    <property type="molecule type" value="Genomic_DNA"/>
</dbReference>